<gene>
    <name evidence="2" type="ORF">PTTG_08149</name>
</gene>
<evidence type="ECO:0000313" key="2">
    <source>
        <dbReference type="EMBL" id="OAV89855.1"/>
    </source>
</evidence>
<name>A0A0C4F4V7_PUCT1</name>
<evidence type="ECO:0000256" key="1">
    <source>
        <dbReference type="SAM" id="SignalP"/>
    </source>
</evidence>
<reference evidence="3 4" key="3">
    <citation type="journal article" date="2017" name="G3 (Bethesda)">
        <title>Comparative analysis highlights variable genome content of wheat rusts and divergence of the mating loci.</title>
        <authorList>
            <person name="Cuomo C.A."/>
            <person name="Bakkeren G."/>
            <person name="Khalil H.B."/>
            <person name="Panwar V."/>
            <person name="Joly D."/>
            <person name="Linning R."/>
            <person name="Sakthikumar S."/>
            <person name="Song X."/>
            <person name="Adiconis X."/>
            <person name="Fan L."/>
            <person name="Goldberg J.M."/>
            <person name="Levin J.Z."/>
            <person name="Young S."/>
            <person name="Zeng Q."/>
            <person name="Anikster Y."/>
            <person name="Bruce M."/>
            <person name="Wang M."/>
            <person name="Yin C."/>
            <person name="McCallum B."/>
            <person name="Szabo L.J."/>
            <person name="Hulbert S."/>
            <person name="Chen X."/>
            <person name="Fellers J.P."/>
        </authorList>
    </citation>
    <scope>NUCLEOTIDE SEQUENCE</scope>
    <source>
        <strain evidence="3">isolate 1-1 / race 1 (BBBD)</strain>
        <strain evidence="4">Isolate 1-1 / race 1 (BBBD)</strain>
    </source>
</reference>
<feature type="signal peptide" evidence="1">
    <location>
        <begin position="1"/>
        <end position="19"/>
    </location>
</feature>
<dbReference type="EMBL" id="ADAS02000116">
    <property type="protein sequence ID" value="OAV89855.1"/>
    <property type="molecule type" value="Genomic_DNA"/>
</dbReference>
<dbReference type="EnsemblFungi" id="PTTG_08149-t43_1">
    <property type="protein sequence ID" value="PTTG_08149-t43_1-p1"/>
    <property type="gene ID" value="PTTG_08149"/>
</dbReference>
<dbReference type="VEuPathDB" id="FungiDB:PTTG_08149"/>
<dbReference type="Proteomes" id="UP000005240">
    <property type="component" value="Unassembled WGS sequence"/>
</dbReference>
<evidence type="ECO:0000313" key="3">
    <source>
        <dbReference type="EnsemblFungi" id="PTTG_08149-t43_1-p1"/>
    </source>
</evidence>
<protein>
    <submittedName>
        <fullName evidence="2 3">Uncharacterized protein</fullName>
    </submittedName>
</protein>
<sequence>MFSRFLVVALLSSITRVWGVVPPEPTLLSLDDFVPIKETARIDRFPFMSVKPSDDNDRLVVAFAMENPDTNNNGYPDNDPDGPQAIEALKLVGQPGWTVADKNSDMATDDSPNASITHWTRYHARTSILGGPTAKILDRPTAEVQYLINKICTQQINTPASIILFPVAHKVYIQYPQIASGQTAQTFVREEKTLQQLKSALEEIESSSNVAGIAIADINWAHIKNAAALRQPTWPSQSLRS</sequence>
<keyword evidence="4" id="KW-1185">Reference proteome</keyword>
<keyword evidence="1" id="KW-0732">Signal</keyword>
<accession>A0A0C4F4V7</accession>
<reference evidence="3" key="4">
    <citation type="submission" date="2025-05" db="UniProtKB">
        <authorList>
            <consortium name="EnsemblFungi"/>
        </authorList>
    </citation>
    <scope>IDENTIFICATION</scope>
    <source>
        <strain evidence="3">isolate 1-1 / race 1 (BBBD)</strain>
    </source>
</reference>
<reference evidence="2" key="2">
    <citation type="submission" date="2016-05" db="EMBL/GenBank/DDBJ databases">
        <title>Comparative analysis highlights variable genome content of wheat rusts and divergence of the mating loci.</title>
        <authorList>
            <person name="Cuomo C.A."/>
            <person name="Bakkeren G."/>
            <person name="Szabo L."/>
            <person name="Khalil H."/>
            <person name="Joly D."/>
            <person name="Goldberg J."/>
            <person name="Young S."/>
            <person name="Zeng Q."/>
            <person name="Fellers J."/>
        </authorList>
    </citation>
    <scope>NUCLEOTIDE SEQUENCE [LARGE SCALE GENOMIC DNA]</scope>
    <source>
        <strain evidence="2">1-1 BBBD Race 1</strain>
    </source>
</reference>
<organism evidence="2">
    <name type="scientific">Puccinia triticina (isolate 1-1 / race 1 (BBBD))</name>
    <name type="common">Brown leaf rust fungus</name>
    <dbReference type="NCBI Taxonomy" id="630390"/>
    <lineage>
        <taxon>Eukaryota</taxon>
        <taxon>Fungi</taxon>
        <taxon>Dikarya</taxon>
        <taxon>Basidiomycota</taxon>
        <taxon>Pucciniomycotina</taxon>
        <taxon>Pucciniomycetes</taxon>
        <taxon>Pucciniales</taxon>
        <taxon>Pucciniaceae</taxon>
        <taxon>Puccinia</taxon>
    </lineage>
</organism>
<dbReference type="AlphaFoldDB" id="A0A0C4F4V7"/>
<reference evidence="2" key="1">
    <citation type="submission" date="2009-11" db="EMBL/GenBank/DDBJ databases">
        <authorList>
            <consortium name="The Broad Institute Genome Sequencing Platform"/>
            <person name="Ward D."/>
            <person name="Feldgarden M."/>
            <person name="Earl A."/>
            <person name="Young S.K."/>
            <person name="Zeng Q."/>
            <person name="Koehrsen M."/>
            <person name="Alvarado L."/>
            <person name="Berlin A."/>
            <person name="Bochicchio J."/>
            <person name="Borenstein D."/>
            <person name="Chapman S.B."/>
            <person name="Chen Z."/>
            <person name="Engels R."/>
            <person name="Freedman E."/>
            <person name="Gellesch M."/>
            <person name="Goldberg J."/>
            <person name="Griggs A."/>
            <person name="Gujja S."/>
            <person name="Heilman E."/>
            <person name="Heiman D."/>
            <person name="Hepburn T."/>
            <person name="Howarth C."/>
            <person name="Jen D."/>
            <person name="Larson L."/>
            <person name="Lewis B."/>
            <person name="Mehta T."/>
            <person name="Park D."/>
            <person name="Pearson M."/>
            <person name="Roberts A."/>
            <person name="Saif S."/>
            <person name="Shea T."/>
            <person name="Shenoy N."/>
            <person name="Sisk P."/>
            <person name="Stolte C."/>
            <person name="Sykes S."/>
            <person name="Thomson T."/>
            <person name="Walk T."/>
            <person name="White J."/>
            <person name="Yandava C."/>
            <person name="Izard J."/>
            <person name="Baranova O.V."/>
            <person name="Blanton J.M."/>
            <person name="Tanner A.C."/>
            <person name="Dewhirst F.E."/>
            <person name="Haas B."/>
            <person name="Nusbaum C."/>
            <person name="Birren B."/>
        </authorList>
    </citation>
    <scope>NUCLEOTIDE SEQUENCE [LARGE SCALE GENOMIC DNA]</scope>
    <source>
        <strain evidence="2">1-1 BBBD Race 1</strain>
    </source>
</reference>
<proteinExistence type="predicted"/>
<evidence type="ECO:0000313" key="4">
    <source>
        <dbReference type="Proteomes" id="UP000005240"/>
    </source>
</evidence>
<feature type="chain" id="PRO_5009386321" evidence="1">
    <location>
        <begin position="20"/>
        <end position="241"/>
    </location>
</feature>